<name>A0A1Y1ICH7_KLENI</name>
<dbReference type="EMBL" id="DF237394">
    <property type="protein sequence ID" value="GAQ88620.1"/>
    <property type="molecule type" value="Genomic_DNA"/>
</dbReference>
<protein>
    <submittedName>
        <fullName evidence="2">Uncharacterized protein</fullName>
    </submittedName>
</protein>
<feature type="region of interest" description="Disordered" evidence="1">
    <location>
        <begin position="49"/>
        <end position="85"/>
    </location>
</feature>
<evidence type="ECO:0000313" key="3">
    <source>
        <dbReference type="Proteomes" id="UP000054558"/>
    </source>
</evidence>
<proteinExistence type="predicted"/>
<evidence type="ECO:0000256" key="1">
    <source>
        <dbReference type="SAM" id="MobiDB-lite"/>
    </source>
</evidence>
<gene>
    <name evidence="2" type="ORF">KFL_004450070</name>
</gene>
<feature type="compositionally biased region" description="Basic and acidic residues" evidence="1">
    <location>
        <begin position="157"/>
        <end position="169"/>
    </location>
</feature>
<dbReference type="AlphaFoldDB" id="A0A1Y1ICH7"/>
<dbReference type="Proteomes" id="UP000054558">
    <property type="component" value="Unassembled WGS sequence"/>
</dbReference>
<feature type="region of interest" description="Disordered" evidence="1">
    <location>
        <begin position="214"/>
        <end position="235"/>
    </location>
</feature>
<feature type="compositionally biased region" description="Basic residues" evidence="1">
    <location>
        <begin position="383"/>
        <end position="394"/>
    </location>
</feature>
<feature type="region of interest" description="Disordered" evidence="1">
    <location>
        <begin position="370"/>
        <end position="394"/>
    </location>
</feature>
<organism evidence="2 3">
    <name type="scientific">Klebsormidium nitens</name>
    <name type="common">Green alga</name>
    <name type="synonym">Ulothrix nitens</name>
    <dbReference type="NCBI Taxonomy" id="105231"/>
    <lineage>
        <taxon>Eukaryota</taxon>
        <taxon>Viridiplantae</taxon>
        <taxon>Streptophyta</taxon>
        <taxon>Klebsormidiophyceae</taxon>
        <taxon>Klebsormidiales</taxon>
        <taxon>Klebsormidiaceae</taxon>
        <taxon>Klebsormidium</taxon>
    </lineage>
</organism>
<feature type="compositionally biased region" description="Polar residues" evidence="1">
    <location>
        <begin position="216"/>
        <end position="235"/>
    </location>
</feature>
<feature type="region of interest" description="Disordered" evidence="1">
    <location>
        <begin position="1"/>
        <end position="31"/>
    </location>
</feature>
<accession>A0A1Y1ICH7</accession>
<sequence>MDGTLRDTAALAPEEQPKGRSQAAPSRRPSFDFGTSFEVSFLAEQCSAATSGGTCPLPEDLFPDVTDSDHVPSFDFGPERQGGALSVSTGSEAFTMQSLSTNGSSSDDLDELLTWLDKDVPLLGFRPSDVGVSPLRGAAAEQQEVTSPVPCSLDTASEPRPRFADRTPRPEAPVPLLRIRIKSQAWTRPVIVVADPPGAAFKKPSSVGVHSVRTFPPTNTAPQAGRSQRSPSLDVNGLQSCGSTESFKFVVPGPTHAVSGVAGEGGCVVKKRRAGGRHKRTDAWAGKPLHEPLTNPLVATFTSEGDSQLEGPNMDDAFASFSGRGIGEICAAETAELEGEGSEPEFVDNVSRRPGLRVVRRRIHVALEEDGDGGERESPGRQAKWKRKAPRAPQAHRRVFVIPPAIAEAPTSGLVIV</sequence>
<feature type="region of interest" description="Disordered" evidence="1">
    <location>
        <begin position="141"/>
        <end position="169"/>
    </location>
</feature>
<keyword evidence="3" id="KW-1185">Reference proteome</keyword>
<reference evidence="2 3" key="1">
    <citation type="journal article" date="2014" name="Nat. Commun.">
        <title>Klebsormidium flaccidum genome reveals primary factors for plant terrestrial adaptation.</title>
        <authorList>
            <person name="Hori K."/>
            <person name="Maruyama F."/>
            <person name="Fujisawa T."/>
            <person name="Togashi T."/>
            <person name="Yamamoto N."/>
            <person name="Seo M."/>
            <person name="Sato S."/>
            <person name="Yamada T."/>
            <person name="Mori H."/>
            <person name="Tajima N."/>
            <person name="Moriyama T."/>
            <person name="Ikeuchi M."/>
            <person name="Watanabe M."/>
            <person name="Wada H."/>
            <person name="Kobayashi K."/>
            <person name="Saito M."/>
            <person name="Masuda T."/>
            <person name="Sasaki-Sekimoto Y."/>
            <person name="Mashiguchi K."/>
            <person name="Awai K."/>
            <person name="Shimojima M."/>
            <person name="Masuda S."/>
            <person name="Iwai M."/>
            <person name="Nobusawa T."/>
            <person name="Narise T."/>
            <person name="Kondo S."/>
            <person name="Saito H."/>
            <person name="Sato R."/>
            <person name="Murakawa M."/>
            <person name="Ihara Y."/>
            <person name="Oshima-Yamada Y."/>
            <person name="Ohtaka K."/>
            <person name="Satoh M."/>
            <person name="Sonobe K."/>
            <person name="Ishii M."/>
            <person name="Ohtani R."/>
            <person name="Kanamori-Sato M."/>
            <person name="Honoki R."/>
            <person name="Miyazaki D."/>
            <person name="Mochizuki H."/>
            <person name="Umetsu J."/>
            <person name="Higashi K."/>
            <person name="Shibata D."/>
            <person name="Kamiya Y."/>
            <person name="Sato N."/>
            <person name="Nakamura Y."/>
            <person name="Tabata S."/>
            <person name="Ida S."/>
            <person name="Kurokawa K."/>
            <person name="Ohta H."/>
        </authorList>
    </citation>
    <scope>NUCLEOTIDE SEQUENCE [LARGE SCALE GENOMIC DNA]</scope>
    <source>
        <strain evidence="2 3">NIES-2285</strain>
    </source>
</reference>
<evidence type="ECO:0000313" key="2">
    <source>
        <dbReference type="EMBL" id="GAQ88620.1"/>
    </source>
</evidence>